<dbReference type="SUPFAM" id="SSF140804">
    <property type="entry name" value="YidB-like"/>
    <property type="match status" value="1"/>
</dbReference>
<dbReference type="InterPro" id="IPR045372">
    <property type="entry name" value="YidB"/>
</dbReference>
<accession>A0AAJ4UXZ3</accession>
<evidence type="ECO:0000313" key="1">
    <source>
        <dbReference type="EMBL" id="QCI27695.1"/>
    </source>
</evidence>
<reference evidence="2 3" key="2">
    <citation type="submission" date="2018-11" db="EMBL/GenBank/DDBJ databases">
        <title>Genomic Encyclopedia of Type Strains, Phase IV (KMG-IV): sequencing the most valuable type-strain genomes for metagenomic binning, comparative biology and taxonomic classification.</title>
        <authorList>
            <person name="Goeker M."/>
        </authorList>
    </citation>
    <scope>NUCLEOTIDE SEQUENCE [LARGE SCALE GENOMIC DNA]</scope>
    <source>
        <strain evidence="2 3">DSM 27783</strain>
    </source>
</reference>
<keyword evidence="4" id="KW-1185">Reference proteome</keyword>
<sequence length="131" mass="13678">MNEQIINMVVGALQSKLGVDADKIKAGVSALFSNGFDIQKLVSSFSGGDLGSVISSWVGSGSNKSIDANGIKQLFGEDKLKEFASHVGVDEHKAADALKDVVPDVVDKMTPDGDDILSQLGGLGDIAKKLF</sequence>
<dbReference type="RefSeq" id="WP_123352513.1">
    <property type="nucleotide sequence ID" value="NZ_CP027432.2"/>
</dbReference>
<dbReference type="EMBL" id="RJVK01000002">
    <property type="protein sequence ID" value="ROR40129.1"/>
    <property type="molecule type" value="Genomic_DNA"/>
</dbReference>
<dbReference type="InterPro" id="IPR027405">
    <property type="entry name" value="YidB-like"/>
</dbReference>
<evidence type="ECO:0000313" key="3">
    <source>
        <dbReference type="Proteomes" id="UP000272781"/>
    </source>
</evidence>
<dbReference type="AlphaFoldDB" id="A0AAJ4UXZ3"/>
<dbReference type="EMBL" id="CP027432">
    <property type="protein sequence ID" value="QCI27695.1"/>
    <property type="molecule type" value="Genomic_DNA"/>
</dbReference>
<dbReference type="Proteomes" id="UP000298805">
    <property type="component" value="Chromosome"/>
</dbReference>
<proteinExistence type="predicted"/>
<name>A0AAJ4UXZ3_9BACT</name>
<reference evidence="4" key="1">
    <citation type="submission" date="2018-03" db="EMBL/GenBank/DDBJ databases">
        <title>A comparative analysis of the Nautiliaceae.</title>
        <authorList>
            <person name="Grosche A."/>
            <person name="Smedile F."/>
            <person name="Vetriani C."/>
        </authorList>
    </citation>
    <scope>NUCLEOTIDE SEQUENCE [LARGE SCALE GENOMIC DNA]</scope>
    <source>
        <strain evidence="4">TB6</strain>
    </source>
</reference>
<dbReference type="Proteomes" id="UP000272781">
    <property type="component" value="Unassembled WGS sequence"/>
</dbReference>
<organism evidence="2 3">
    <name type="scientific">Caminibacter pacificus</name>
    <dbReference type="NCBI Taxonomy" id="1424653"/>
    <lineage>
        <taxon>Bacteria</taxon>
        <taxon>Pseudomonadati</taxon>
        <taxon>Campylobacterota</taxon>
        <taxon>Epsilonproteobacteria</taxon>
        <taxon>Nautiliales</taxon>
        <taxon>Nautiliaceae</taxon>
        <taxon>Caminibacter</taxon>
    </lineage>
</organism>
<protein>
    <submittedName>
        <fullName evidence="1">DUF937 domain-containing protein</fullName>
    </submittedName>
    <submittedName>
        <fullName evidence="2">Uncharacterized protein DUF937</fullName>
    </submittedName>
</protein>
<dbReference type="Pfam" id="PF20159">
    <property type="entry name" value="YidB"/>
    <property type="match status" value="1"/>
</dbReference>
<evidence type="ECO:0000313" key="2">
    <source>
        <dbReference type="EMBL" id="ROR40129.1"/>
    </source>
</evidence>
<gene>
    <name evidence="1" type="ORF">C6V80_01565</name>
    <name evidence="2" type="ORF">EDC58_1114</name>
</gene>
<evidence type="ECO:0000313" key="4">
    <source>
        <dbReference type="Proteomes" id="UP000298805"/>
    </source>
</evidence>
<dbReference type="Gene3D" id="1.10.10.690">
    <property type="entry name" value="YidB-like"/>
    <property type="match status" value="1"/>
</dbReference>
<reference evidence="1" key="3">
    <citation type="submission" date="2019-06" db="EMBL/GenBank/DDBJ databases">
        <title>A comparative analysis of the Nautiliaceae.</title>
        <authorList>
            <person name="Grosche A."/>
            <person name="Smedile F."/>
            <person name="Vetriani C."/>
        </authorList>
    </citation>
    <scope>NUCLEOTIDE SEQUENCE</scope>
    <source>
        <strain evidence="1">TB6</strain>
    </source>
</reference>